<keyword evidence="1" id="KW-0812">Transmembrane</keyword>
<sequence length="52" mass="5564">MFMGLLINTGIGIGVIMCPHLVYSTVLVLGVFKVKKGDKGKIPDTQLCISVD</sequence>
<evidence type="ECO:0000313" key="2">
    <source>
        <dbReference type="EMBL" id="RPA99556.1"/>
    </source>
</evidence>
<accession>A0A3N4JN12</accession>
<reference evidence="2 3" key="1">
    <citation type="journal article" date="2018" name="Nat. Ecol. Evol.">
        <title>Pezizomycetes genomes reveal the molecular basis of ectomycorrhizal truffle lifestyle.</title>
        <authorList>
            <person name="Murat C."/>
            <person name="Payen T."/>
            <person name="Noel B."/>
            <person name="Kuo A."/>
            <person name="Morin E."/>
            <person name="Chen J."/>
            <person name="Kohler A."/>
            <person name="Krizsan K."/>
            <person name="Balestrini R."/>
            <person name="Da Silva C."/>
            <person name="Montanini B."/>
            <person name="Hainaut M."/>
            <person name="Levati E."/>
            <person name="Barry K.W."/>
            <person name="Belfiori B."/>
            <person name="Cichocki N."/>
            <person name="Clum A."/>
            <person name="Dockter R.B."/>
            <person name="Fauchery L."/>
            <person name="Guy J."/>
            <person name="Iotti M."/>
            <person name="Le Tacon F."/>
            <person name="Lindquist E.A."/>
            <person name="Lipzen A."/>
            <person name="Malagnac F."/>
            <person name="Mello A."/>
            <person name="Molinier V."/>
            <person name="Miyauchi S."/>
            <person name="Poulain J."/>
            <person name="Riccioni C."/>
            <person name="Rubini A."/>
            <person name="Sitrit Y."/>
            <person name="Splivallo R."/>
            <person name="Traeger S."/>
            <person name="Wang M."/>
            <person name="Zifcakova L."/>
            <person name="Wipf D."/>
            <person name="Zambonelli A."/>
            <person name="Paolocci F."/>
            <person name="Nowrousian M."/>
            <person name="Ottonello S."/>
            <person name="Baldrian P."/>
            <person name="Spatafora J.W."/>
            <person name="Henrissat B."/>
            <person name="Nagy L.G."/>
            <person name="Aury J.M."/>
            <person name="Wincker P."/>
            <person name="Grigoriev I.V."/>
            <person name="Bonfante P."/>
            <person name="Martin F.M."/>
        </authorList>
    </citation>
    <scope>NUCLEOTIDE SEQUENCE [LARGE SCALE GENOMIC DNA]</scope>
    <source>
        <strain evidence="2 3">120613-1</strain>
    </source>
</reference>
<name>A0A3N4JN12_9PEZI</name>
<gene>
    <name evidence="2" type="ORF">L873DRAFT_1806414</name>
</gene>
<keyword evidence="1" id="KW-1133">Transmembrane helix</keyword>
<keyword evidence="3" id="KW-1185">Reference proteome</keyword>
<feature type="transmembrane region" description="Helical" evidence="1">
    <location>
        <begin position="6"/>
        <end position="32"/>
    </location>
</feature>
<proteinExistence type="predicted"/>
<dbReference type="Proteomes" id="UP000276215">
    <property type="component" value="Unassembled WGS sequence"/>
</dbReference>
<organism evidence="2 3">
    <name type="scientific">Choiromyces venosus 120613-1</name>
    <dbReference type="NCBI Taxonomy" id="1336337"/>
    <lineage>
        <taxon>Eukaryota</taxon>
        <taxon>Fungi</taxon>
        <taxon>Dikarya</taxon>
        <taxon>Ascomycota</taxon>
        <taxon>Pezizomycotina</taxon>
        <taxon>Pezizomycetes</taxon>
        <taxon>Pezizales</taxon>
        <taxon>Tuberaceae</taxon>
        <taxon>Choiromyces</taxon>
    </lineage>
</organism>
<evidence type="ECO:0000313" key="3">
    <source>
        <dbReference type="Proteomes" id="UP000276215"/>
    </source>
</evidence>
<evidence type="ECO:0000256" key="1">
    <source>
        <dbReference type="SAM" id="Phobius"/>
    </source>
</evidence>
<dbReference type="AlphaFoldDB" id="A0A3N4JN12"/>
<dbReference type="EMBL" id="ML120386">
    <property type="protein sequence ID" value="RPA99556.1"/>
    <property type="molecule type" value="Genomic_DNA"/>
</dbReference>
<protein>
    <submittedName>
        <fullName evidence="2">Uncharacterized protein</fullName>
    </submittedName>
</protein>
<keyword evidence="1" id="KW-0472">Membrane</keyword>